<dbReference type="PANTHER" id="PTHR15835:SF6">
    <property type="entry name" value="ZINC FINGER C3HC-TYPE PROTEIN 1"/>
    <property type="match status" value="1"/>
</dbReference>
<feature type="region of interest" description="Disordered" evidence="3">
    <location>
        <begin position="17"/>
        <end position="43"/>
    </location>
</feature>
<evidence type="ECO:0000313" key="5">
    <source>
        <dbReference type="EMBL" id="KAG7361539.1"/>
    </source>
</evidence>
<dbReference type="AlphaFoldDB" id="A0A9K3LH13"/>
<feature type="compositionally biased region" description="Low complexity" evidence="3">
    <location>
        <begin position="29"/>
        <end position="43"/>
    </location>
</feature>
<proteinExistence type="predicted"/>
<keyword evidence="2" id="KW-0539">Nucleus</keyword>
<comment type="subcellular location">
    <subcellularLocation>
        <location evidence="1">Nucleus</location>
    </subcellularLocation>
</comment>
<keyword evidence="6" id="KW-1185">Reference proteome</keyword>
<protein>
    <submittedName>
        <fullName evidence="5">C3HC zinc finger-like-domain containing protein</fullName>
    </submittedName>
</protein>
<reference evidence="5" key="2">
    <citation type="submission" date="2021-04" db="EMBL/GenBank/DDBJ databases">
        <authorList>
            <person name="Podell S."/>
        </authorList>
    </citation>
    <scope>NUCLEOTIDE SEQUENCE</scope>
    <source>
        <strain evidence="5">Hildebrandi</strain>
    </source>
</reference>
<evidence type="ECO:0000259" key="4">
    <source>
        <dbReference type="Pfam" id="PF07967"/>
    </source>
</evidence>
<evidence type="ECO:0000256" key="2">
    <source>
        <dbReference type="ARBA" id="ARBA00023242"/>
    </source>
</evidence>
<name>A0A9K3LH13_9STRA</name>
<reference evidence="5" key="1">
    <citation type="journal article" date="2021" name="Sci. Rep.">
        <title>Diploid genomic architecture of Nitzschia inconspicua, an elite biomass production diatom.</title>
        <authorList>
            <person name="Oliver A."/>
            <person name="Podell S."/>
            <person name="Pinowska A."/>
            <person name="Traller J.C."/>
            <person name="Smith S.R."/>
            <person name="McClure R."/>
            <person name="Beliaev A."/>
            <person name="Bohutskyi P."/>
            <person name="Hill E.A."/>
            <person name="Rabines A."/>
            <person name="Zheng H."/>
            <person name="Allen L.Z."/>
            <person name="Kuo A."/>
            <person name="Grigoriev I.V."/>
            <person name="Allen A.E."/>
            <person name="Hazlebeck D."/>
            <person name="Allen E.E."/>
        </authorList>
    </citation>
    <scope>NUCLEOTIDE SEQUENCE</scope>
    <source>
        <strain evidence="5">Hildebrandi</strain>
    </source>
</reference>
<evidence type="ECO:0000256" key="1">
    <source>
        <dbReference type="ARBA" id="ARBA00004123"/>
    </source>
</evidence>
<dbReference type="PANTHER" id="PTHR15835">
    <property type="entry name" value="NUCLEAR-INTERACTING PARTNER OF ALK"/>
    <property type="match status" value="1"/>
</dbReference>
<accession>A0A9K3LH13</accession>
<dbReference type="EMBL" id="JAGRRH010000013">
    <property type="protein sequence ID" value="KAG7361539.1"/>
    <property type="molecule type" value="Genomic_DNA"/>
</dbReference>
<comment type="caution">
    <text evidence="5">The sequence shown here is derived from an EMBL/GenBank/DDBJ whole genome shotgun (WGS) entry which is preliminary data.</text>
</comment>
<organism evidence="5 6">
    <name type="scientific">Nitzschia inconspicua</name>
    <dbReference type="NCBI Taxonomy" id="303405"/>
    <lineage>
        <taxon>Eukaryota</taxon>
        <taxon>Sar</taxon>
        <taxon>Stramenopiles</taxon>
        <taxon>Ochrophyta</taxon>
        <taxon>Bacillariophyta</taxon>
        <taxon>Bacillariophyceae</taxon>
        <taxon>Bacillariophycidae</taxon>
        <taxon>Bacillariales</taxon>
        <taxon>Bacillariaceae</taxon>
        <taxon>Nitzschia</taxon>
    </lineage>
</organism>
<gene>
    <name evidence="5" type="ORF">IV203_036640</name>
</gene>
<dbReference type="Pfam" id="PF07967">
    <property type="entry name" value="zf-C3HC"/>
    <property type="match status" value="1"/>
</dbReference>
<evidence type="ECO:0000313" key="6">
    <source>
        <dbReference type="Proteomes" id="UP000693970"/>
    </source>
</evidence>
<sequence>MVLRVAAFPKEMAFPTSSVNRRKDGNGDADGVGPNDVNNDNSIIDNDEDTTKLISMLNDATRNDRKTIQQQEYQERLLSFHASTYYAKPACLSPLICARFGWRNADKDMLSCSSCSSALAILPIPSTISTEAMDKLCSAYRRKIATNHKDGCLFGWKESQFQKFVDEEESNAVTMTVIPSYMASVLPEKSVQLIEHPAPRCLVRHQIDQIKSLLSSIPTTSQSTTWKIPKLQIPPEICHFAASGGKLLLECDDEALVALAILGWNPVYKSIPLSDRTLSLGCPLCLAMMELDVESTTSGKGKREKSRPAKRQRTLAKHCDPLDAHRYYCPYQSGFPVSLTQPSNPVWKRILERLLQQEKEHLIAETKESEEFTEEEMDKSIQKVRQILRTGIAKTTVNIPL</sequence>
<dbReference type="OrthoDB" id="47511at2759"/>
<feature type="domain" description="C3HC-type" evidence="4">
    <location>
        <begin position="69"/>
        <end position="164"/>
    </location>
</feature>
<evidence type="ECO:0000256" key="3">
    <source>
        <dbReference type="SAM" id="MobiDB-lite"/>
    </source>
</evidence>
<dbReference type="Proteomes" id="UP000693970">
    <property type="component" value="Unassembled WGS sequence"/>
</dbReference>
<dbReference type="InterPro" id="IPR012935">
    <property type="entry name" value="NuBaID_N"/>
</dbReference>
<dbReference type="GO" id="GO:0008270">
    <property type="term" value="F:zinc ion binding"/>
    <property type="evidence" value="ECO:0007669"/>
    <property type="project" value="UniProtKB-KW"/>
</dbReference>
<dbReference type="GO" id="GO:0005634">
    <property type="term" value="C:nucleus"/>
    <property type="evidence" value="ECO:0007669"/>
    <property type="project" value="UniProtKB-SubCell"/>
</dbReference>